<evidence type="ECO:0000313" key="3">
    <source>
        <dbReference type="Proteomes" id="UP001497516"/>
    </source>
</evidence>
<protein>
    <recommendedName>
        <fullName evidence="1">Reverse transcriptase domain-containing protein</fullName>
    </recommendedName>
</protein>
<name>A0AAV2CKK0_9ROSI</name>
<evidence type="ECO:0000259" key="1">
    <source>
        <dbReference type="PROSITE" id="PS50878"/>
    </source>
</evidence>
<dbReference type="InterPro" id="IPR043502">
    <property type="entry name" value="DNA/RNA_pol_sf"/>
</dbReference>
<proteinExistence type="predicted"/>
<dbReference type="PANTHER" id="PTHR33116">
    <property type="entry name" value="REVERSE TRANSCRIPTASE ZINC-BINDING DOMAIN-CONTAINING PROTEIN-RELATED-RELATED"/>
    <property type="match status" value="1"/>
</dbReference>
<dbReference type="PROSITE" id="PS50878">
    <property type="entry name" value="RT_POL"/>
    <property type="match status" value="1"/>
</dbReference>
<dbReference type="Pfam" id="PF13966">
    <property type="entry name" value="zf-RVT"/>
    <property type="match status" value="1"/>
</dbReference>
<dbReference type="InterPro" id="IPR026960">
    <property type="entry name" value="RVT-Znf"/>
</dbReference>
<sequence length="688" mass="78574">MVSRYQFAGRKKKLIHEASLIANEAIDSRKRSGKPGIILKLDIEKAFDSVNWDCLRHILRNMGMNVKLVKWIMGLVTYSKLSVLVNGESSGFFSMERGLKQGDPLSPLLFSIVMDIFSFIVESMQEAGLISGFHFDKFELRGQVSHLLYADDAIVFCNATEEEVFNVLAALLCFQSITGLRINLDKSKLYPVGEVRNIGRLAEILGCDWSFLHTVYLGLPLGAQPTSSSIWDSVLIKTQRKLDGWQGNYLSLGGRVTLCKAVLASQPLYQCSLFRAPANVIQKLERIQKDFIWSGPRQEKKFHLLAWDSCKAPKKFGGLGILDLRICNTAMLAKWLWKFSRERDEWWRDLISIKYPHSSSEWISGEMKTPVGCSPWSQILKTSKDFWKFAWVEPGGGAWASFWFDVWIKGRPPLAESFPRVFAAAESPCCQVAEVLHYEDGPLSWELNLRHSLRGGAEGERIELFNLLHSVPLSLFSAGPARITWEPSPSTGFQVKSMYENLFKEHFNLGSEFPSEVVWLQAAPFKVCVFLLLVYHNKVLTQDNLKKSGWLLPNRCAMCCEEEETVDHLFLSCRYSLSVWQIMRCFVKLPAALGSNISSVLRNWSRKSPACPQEWCSRVFIHALCWRIWLERNNRVFSDNKETVIVTCVRIGRSMVDWLCAHKKVDRLVAEDWLRTMKNRILSRSVDA</sequence>
<dbReference type="EMBL" id="OZ034813">
    <property type="protein sequence ID" value="CAL1356447.1"/>
    <property type="molecule type" value="Genomic_DNA"/>
</dbReference>
<gene>
    <name evidence="2" type="ORF">LTRI10_LOCUS4152</name>
</gene>
<reference evidence="2 3" key="1">
    <citation type="submission" date="2024-04" db="EMBL/GenBank/DDBJ databases">
        <authorList>
            <person name="Fracassetti M."/>
        </authorList>
    </citation>
    <scope>NUCLEOTIDE SEQUENCE [LARGE SCALE GENOMIC DNA]</scope>
</reference>
<dbReference type="Proteomes" id="UP001497516">
    <property type="component" value="Chromosome 1"/>
</dbReference>
<keyword evidence="3" id="KW-1185">Reference proteome</keyword>
<dbReference type="SUPFAM" id="SSF56672">
    <property type="entry name" value="DNA/RNA polymerases"/>
    <property type="match status" value="1"/>
</dbReference>
<accession>A0AAV2CKK0</accession>
<dbReference type="InterPro" id="IPR000477">
    <property type="entry name" value="RT_dom"/>
</dbReference>
<dbReference type="Pfam" id="PF00078">
    <property type="entry name" value="RVT_1"/>
    <property type="match status" value="1"/>
</dbReference>
<dbReference type="CDD" id="cd01650">
    <property type="entry name" value="RT_nLTR_like"/>
    <property type="match status" value="1"/>
</dbReference>
<dbReference type="PANTHER" id="PTHR33116:SF78">
    <property type="entry name" value="OS12G0587133 PROTEIN"/>
    <property type="match status" value="1"/>
</dbReference>
<evidence type="ECO:0000313" key="2">
    <source>
        <dbReference type="EMBL" id="CAL1356447.1"/>
    </source>
</evidence>
<feature type="domain" description="Reverse transcriptase" evidence="1">
    <location>
        <begin position="1"/>
        <end position="221"/>
    </location>
</feature>
<organism evidence="2 3">
    <name type="scientific">Linum trigynum</name>
    <dbReference type="NCBI Taxonomy" id="586398"/>
    <lineage>
        <taxon>Eukaryota</taxon>
        <taxon>Viridiplantae</taxon>
        <taxon>Streptophyta</taxon>
        <taxon>Embryophyta</taxon>
        <taxon>Tracheophyta</taxon>
        <taxon>Spermatophyta</taxon>
        <taxon>Magnoliopsida</taxon>
        <taxon>eudicotyledons</taxon>
        <taxon>Gunneridae</taxon>
        <taxon>Pentapetalae</taxon>
        <taxon>rosids</taxon>
        <taxon>fabids</taxon>
        <taxon>Malpighiales</taxon>
        <taxon>Linaceae</taxon>
        <taxon>Linum</taxon>
    </lineage>
</organism>
<dbReference type="AlphaFoldDB" id="A0AAV2CKK0"/>